<keyword evidence="9" id="KW-1185">Reference proteome</keyword>
<comment type="caution">
    <text evidence="8">The sequence shown here is derived from an EMBL/GenBank/DDBJ whole genome shotgun (WGS) entry which is preliminary data.</text>
</comment>
<dbReference type="NCBIfam" id="NF037982">
    <property type="entry name" value="Nramp_1"/>
    <property type="match status" value="1"/>
</dbReference>
<feature type="transmembrane region" description="Helical" evidence="7">
    <location>
        <begin position="345"/>
        <end position="367"/>
    </location>
</feature>
<sequence>MMKKNRFTLGPAILVTAAFIGPGTVITATLAGANYGYSLLWALLFSIIATIILQEMSARLGIVTRQGLGENIRTSCKNPMIRGVAVMLVVSAIVIGNAAYQGGNISGASLGLQNIFSSSTTLGSISIWPIIIGMIAFTILITGSYKIIERALIALVGLMSLAFLVTFIITKPDIGQFFSGLLIPSLPDGAALTVIALIGTTVVPYNLFLHSASVSEKWHNIEDIGKAKQDLYFSIPLGGLISIAIVSTAASAFFGHQVNISSAADIAPALQPLFGDFAGFFIALGLFCAGISSAVTAPLAAAYALNGILNLKQQLNTLAFKSIWGSILLLGIIISTSGYKPINVIWFAQVANGILLPIVAIFLLWVMNTDALKQYKNTLGQNILASMVILITLMLSTRSLMSAFGLL</sequence>
<feature type="transmembrane region" description="Helical" evidence="7">
    <location>
        <begin position="120"/>
        <end position="140"/>
    </location>
</feature>
<evidence type="ECO:0000256" key="5">
    <source>
        <dbReference type="ARBA" id="ARBA00022989"/>
    </source>
</evidence>
<comment type="subcellular location">
    <subcellularLocation>
        <location evidence="1">Membrane</location>
        <topology evidence="1">Multi-pass membrane protein</topology>
    </subcellularLocation>
</comment>
<keyword evidence="3 7" id="KW-0812">Transmembrane</keyword>
<evidence type="ECO:0000313" key="9">
    <source>
        <dbReference type="Proteomes" id="UP000315303"/>
    </source>
</evidence>
<gene>
    <name evidence="8" type="ORF">EPA86_04960</name>
</gene>
<keyword evidence="4" id="KW-0769">Symport</keyword>
<dbReference type="PANTHER" id="PTHR11706:SF33">
    <property type="entry name" value="NATURAL RESISTANCE-ASSOCIATED MACROPHAGE PROTEIN 2"/>
    <property type="match status" value="1"/>
</dbReference>
<feature type="transmembrane region" description="Helical" evidence="7">
    <location>
        <begin position="231"/>
        <end position="254"/>
    </location>
</feature>
<proteinExistence type="predicted"/>
<evidence type="ECO:0000256" key="1">
    <source>
        <dbReference type="ARBA" id="ARBA00004141"/>
    </source>
</evidence>
<dbReference type="GO" id="GO:0015086">
    <property type="term" value="F:cadmium ion transmembrane transporter activity"/>
    <property type="evidence" value="ECO:0007669"/>
    <property type="project" value="TreeGrafter"/>
</dbReference>
<dbReference type="InterPro" id="IPR001046">
    <property type="entry name" value="NRAMP_fam"/>
</dbReference>
<dbReference type="AlphaFoldDB" id="A0A502L4H3"/>
<protein>
    <submittedName>
        <fullName evidence="8">Divalent metal cation transporter</fullName>
    </submittedName>
</protein>
<dbReference type="GO" id="GO:0005384">
    <property type="term" value="F:manganese ion transmembrane transporter activity"/>
    <property type="evidence" value="ECO:0007669"/>
    <property type="project" value="TreeGrafter"/>
</dbReference>
<dbReference type="GO" id="GO:0015293">
    <property type="term" value="F:symporter activity"/>
    <property type="evidence" value="ECO:0007669"/>
    <property type="project" value="UniProtKB-KW"/>
</dbReference>
<dbReference type="PRINTS" id="PR00447">
    <property type="entry name" value="NATRESASSCMP"/>
</dbReference>
<feature type="transmembrane region" description="Helical" evidence="7">
    <location>
        <begin position="318"/>
        <end position="339"/>
    </location>
</feature>
<dbReference type="OrthoDB" id="9787548at2"/>
<dbReference type="EMBL" id="SAWY01000008">
    <property type="protein sequence ID" value="TPH17335.1"/>
    <property type="molecule type" value="Genomic_DNA"/>
</dbReference>
<reference evidence="8 9" key="1">
    <citation type="submission" date="2019-01" db="EMBL/GenBank/DDBJ databases">
        <title>Litorilituus lipolytica sp. nov., isolated from intertidal sand of the Yellow Sea in China.</title>
        <authorList>
            <person name="Liu A."/>
        </authorList>
    </citation>
    <scope>NUCLEOTIDE SEQUENCE [LARGE SCALE GENOMIC DNA]</scope>
    <source>
        <strain evidence="8 9">RZ04</strain>
    </source>
</reference>
<evidence type="ECO:0000256" key="7">
    <source>
        <dbReference type="SAM" id="Phobius"/>
    </source>
</evidence>
<evidence type="ECO:0000256" key="2">
    <source>
        <dbReference type="ARBA" id="ARBA00022448"/>
    </source>
</evidence>
<feature type="transmembrane region" description="Helical" evidence="7">
    <location>
        <begin position="379"/>
        <end position="401"/>
    </location>
</feature>
<feature type="transmembrane region" description="Helical" evidence="7">
    <location>
        <begin position="37"/>
        <end position="58"/>
    </location>
</feature>
<dbReference type="PANTHER" id="PTHR11706">
    <property type="entry name" value="SOLUTE CARRIER PROTEIN FAMILY 11 MEMBER"/>
    <property type="match status" value="1"/>
</dbReference>
<evidence type="ECO:0000313" key="8">
    <source>
        <dbReference type="EMBL" id="TPH17335.1"/>
    </source>
</evidence>
<name>A0A502L4H3_9GAMM</name>
<accession>A0A502L4H3</accession>
<dbReference type="Pfam" id="PF01566">
    <property type="entry name" value="Nramp"/>
    <property type="match status" value="1"/>
</dbReference>
<dbReference type="Proteomes" id="UP000315303">
    <property type="component" value="Unassembled WGS sequence"/>
</dbReference>
<keyword evidence="2" id="KW-0813">Transport</keyword>
<organism evidence="8 9">
    <name type="scientific">Litorilituus lipolyticus</name>
    <dbReference type="NCBI Taxonomy" id="2491017"/>
    <lineage>
        <taxon>Bacteria</taxon>
        <taxon>Pseudomonadati</taxon>
        <taxon>Pseudomonadota</taxon>
        <taxon>Gammaproteobacteria</taxon>
        <taxon>Alteromonadales</taxon>
        <taxon>Colwelliaceae</taxon>
        <taxon>Litorilituus</taxon>
    </lineage>
</organism>
<evidence type="ECO:0000256" key="3">
    <source>
        <dbReference type="ARBA" id="ARBA00022692"/>
    </source>
</evidence>
<feature type="transmembrane region" description="Helical" evidence="7">
    <location>
        <begin position="152"/>
        <end position="170"/>
    </location>
</feature>
<keyword evidence="5 7" id="KW-1133">Transmembrane helix</keyword>
<evidence type="ECO:0000256" key="6">
    <source>
        <dbReference type="ARBA" id="ARBA00023136"/>
    </source>
</evidence>
<feature type="transmembrane region" description="Helical" evidence="7">
    <location>
        <begin position="190"/>
        <end position="210"/>
    </location>
</feature>
<keyword evidence="6 7" id="KW-0472">Membrane</keyword>
<dbReference type="GO" id="GO:0034755">
    <property type="term" value="P:iron ion transmembrane transport"/>
    <property type="evidence" value="ECO:0007669"/>
    <property type="project" value="TreeGrafter"/>
</dbReference>
<evidence type="ECO:0000256" key="4">
    <source>
        <dbReference type="ARBA" id="ARBA00022847"/>
    </source>
</evidence>
<feature type="transmembrane region" description="Helical" evidence="7">
    <location>
        <begin position="79"/>
        <end position="100"/>
    </location>
</feature>
<feature type="transmembrane region" description="Helical" evidence="7">
    <location>
        <begin position="280"/>
        <end position="306"/>
    </location>
</feature>
<dbReference type="GO" id="GO:0005886">
    <property type="term" value="C:plasma membrane"/>
    <property type="evidence" value="ECO:0007669"/>
    <property type="project" value="TreeGrafter"/>
</dbReference>